<name>A0AAW0NDM5_9GOBI</name>
<keyword evidence="3" id="KW-1185">Reference proteome</keyword>
<protein>
    <recommendedName>
        <fullName evidence="4">Transposase element L1Md-A101/L1Md-A102/L1Md-A2</fullName>
    </recommendedName>
</protein>
<organism evidence="2 3">
    <name type="scientific">Mugilogobius chulae</name>
    <name type="common">yellowstripe goby</name>
    <dbReference type="NCBI Taxonomy" id="88201"/>
    <lineage>
        <taxon>Eukaryota</taxon>
        <taxon>Metazoa</taxon>
        <taxon>Chordata</taxon>
        <taxon>Craniata</taxon>
        <taxon>Vertebrata</taxon>
        <taxon>Euteleostomi</taxon>
        <taxon>Actinopterygii</taxon>
        <taxon>Neopterygii</taxon>
        <taxon>Teleostei</taxon>
        <taxon>Neoteleostei</taxon>
        <taxon>Acanthomorphata</taxon>
        <taxon>Gobiaria</taxon>
        <taxon>Gobiiformes</taxon>
        <taxon>Gobioidei</taxon>
        <taxon>Gobiidae</taxon>
        <taxon>Gobionellinae</taxon>
        <taxon>Mugilogobius</taxon>
    </lineage>
</organism>
<reference evidence="3" key="1">
    <citation type="submission" date="2024-04" db="EMBL/GenBank/DDBJ databases">
        <title>Salinicola lusitanus LLJ914,a marine bacterium isolated from the Okinawa Trough.</title>
        <authorList>
            <person name="Li J."/>
        </authorList>
    </citation>
    <scope>NUCLEOTIDE SEQUENCE [LARGE SCALE GENOMIC DNA]</scope>
</reference>
<gene>
    <name evidence="2" type="ORF">WMY93_021950</name>
</gene>
<sequence length="248" mass="27376">MSGPKGTKKSEAAKATDSITASPDTAKLMAAIANSEKTVVAMITTLETKVKSKVVDLEKEVRCLKETVTTLSEKTEDLEGRQRRCNIRILGLKEQFEAGTQPVTSVAKLLQEVLGMDAVPTLDRAHRSLQPVPPKGQRPPPFVVKFHCYQEKLEVLRRAARNGPLFYHGDKILIFPDLPPTVAKRGGSFKKVKELLRGLQGVKYGMLYPVKLRVSSPLGERVFTDPGAAKDYVTKHLVGRGQEDENKD</sequence>
<accession>A0AAW0NDM5</accession>
<dbReference type="AlphaFoldDB" id="A0AAW0NDM5"/>
<dbReference type="PANTHER" id="PTHR11505">
    <property type="entry name" value="L1 TRANSPOSABLE ELEMENT-RELATED"/>
    <property type="match status" value="1"/>
</dbReference>
<evidence type="ECO:0000313" key="2">
    <source>
        <dbReference type="EMBL" id="KAK7896625.1"/>
    </source>
</evidence>
<dbReference type="Proteomes" id="UP001460270">
    <property type="component" value="Unassembled WGS sequence"/>
</dbReference>
<dbReference type="InterPro" id="IPR004244">
    <property type="entry name" value="Transposase_22"/>
</dbReference>
<dbReference type="EMBL" id="JBBPFD010000015">
    <property type="protein sequence ID" value="KAK7896625.1"/>
    <property type="molecule type" value="Genomic_DNA"/>
</dbReference>
<feature type="region of interest" description="Disordered" evidence="1">
    <location>
        <begin position="1"/>
        <end position="20"/>
    </location>
</feature>
<proteinExistence type="predicted"/>
<comment type="caution">
    <text evidence="2">The sequence shown here is derived from an EMBL/GenBank/DDBJ whole genome shotgun (WGS) entry which is preliminary data.</text>
</comment>
<evidence type="ECO:0000256" key="1">
    <source>
        <dbReference type="SAM" id="MobiDB-lite"/>
    </source>
</evidence>
<dbReference type="Gene3D" id="3.30.70.1820">
    <property type="entry name" value="L1 transposable element, RRM domain"/>
    <property type="match status" value="1"/>
</dbReference>
<evidence type="ECO:0000313" key="3">
    <source>
        <dbReference type="Proteomes" id="UP001460270"/>
    </source>
</evidence>
<evidence type="ECO:0008006" key="4">
    <source>
        <dbReference type="Google" id="ProtNLM"/>
    </source>
</evidence>